<dbReference type="PANTHER" id="PTHR47188:SF1">
    <property type="entry name" value="PROTEIN TAR1"/>
    <property type="match status" value="1"/>
</dbReference>
<comment type="caution">
    <text evidence="2">The sequence shown here is derived from an EMBL/GenBank/DDBJ whole genome shotgun (WGS) entry which is preliminary data.</text>
</comment>
<gene>
    <name evidence="2" type="ORF">H6P81_021224</name>
</gene>
<feature type="region of interest" description="Disordered" evidence="1">
    <location>
        <begin position="256"/>
        <end position="282"/>
    </location>
</feature>
<feature type="region of interest" description="Disordered" evidence="1">
    <location>
        <begin position="735"/>
        <end position="768"/>
    </location>
</feature>
<name>A0AAV7DS27_ARIFI</name>
<dbReference type="InterPro" id="IPR044792">
    <property type="entry name" value="TAR1"/>
</dbReference>
<accession>A0AAV7DS27</accession>
<sequence>MCLGPTPCGRGRDESVRHGAESQWIVAARPLCHLQYPSAYLSRLQRIQIAARSGIVLQGGPVDSSAPGASPTTRALGGRKAPNVGRQAGGGEGGAAAPLAFQPSDDDQLCESTVPRTRLNYYRDLVIGREEPTSKDQKQRRYERLGCHKPVIPVMCPSQTPHLTMSSARIISPGDSLWNKRRGNAPPPTNGISKITLKVVVFHFSPAETAPTYPTPLKSFHKVGLESSSTGSSFPADSAKPVPLAVVYLDSSEGAVGISPQRGVPDPSPARRGDQLSPSGEQLRAVHRQPAGWGLGPPCPALEPILFRSYGSILPTSLAYIVPSTRGCSPWRPDAVMSTTRRGRLFGPPDFQGRRAYRTPRGVADRLTHVQVPFTWNLSPLDLQSSHLNICYYHQDLHRRPLRPGSRPRFQRQPRRLPTHRGLAVAPAAGMGQQQKRHPFSGLVDSAGMLTLEPFSEDLGRSAVQPARGSRQSASFAPYGFGRPLTRTHVRLLGPCFKTGRMGSPLADAKSAQVPRNASVRSQRHPPRSTEAAYPRAGSSAGLGSPVTSVGRRPSRRRDRLSPIRALTRRIAGPHPLPSRQFQALFDSLFKVLFIFPSRYLFAIGLSPLFSLGRNLPPYLGCIPKQPDSPTTPRSAAGSGHNGGCHPLWPHSMGLAPGPSHEGGFCKLQLSGEKPLDSHLGLFGWLRPLLGESLGPLEPGPGTATRATQGQGGRSHHSSCRSALGAKCFSANLARGGKDDQSARPRRPAAPPAVGQQGTGWGENTSGVTPRQTRWFAGFCNSHQVSHFATFFIDARAKISVAESRVRLPCSRSGRTPWGPAPSSLSSTDRRPSGCSCVRVPGPSLGAGAESPSAPGRLTVARGFDGRSRDRPAPVARAGHRGAASFAWGGASFRGIDNDPSAGSVDFHSVIGGEPPASPRSNTSPDHSIGRAAGAELTGQIAPPTKNGHAPPPIESRKSSRSVNPYYVRTCTGGDDPPVKARSASPGRRGEVDLCTHRLGGPIDQPKLLLARTCPQWILVKGFRLYSFQLPDSRAGIVIYCHYLPCRDWPFLRLPLESNPNSPSPVNTMVASLERTRDASTARRCECAPQHRAGGIGGRAKVRRSDFVLRIQPSPSGLPHSHGSMNTFVRPAFEHTGVRLSGRKKTRGPIAPAITRDDGSVTGFKGTIHQGELPLRGKNTQAPGECQRPNKAAGELKAIAQRKRGANGLCTAHTLRGKPLHRARGGNKPLPRRAEGRQAFPEHGGPTGPGLPPPASATHSSAYRRHNPFPPI</sequence>
<dbReference type="PANTHER" id="PTHR47188">
    <property type="entry name" value="PROTEIN TAR1"/>
    <property type="match status" value="1"/>
</dbReference>
<organism evidence="2 3">
    <name type="scientific">Aristolochia fimbriata</name>
    <name type="common">White veined hardy Dutchman's pipe vine</name>
    <dbReference type="NCBI Taxonomy" id="158543"/>
    <lineage>
        <taxon>Eukaryota</taxon>
        <taxon>Viridiplantae</taxon>
        <taxon>Streptophyta</taxon>
        <taxon>Embryophyta</taxon>
        <taxon>Tracheophyta</taxon>
        <taxon>Spermatophyta</taxon>
        <taxon>Magnoliopsida</taxon>
        <taxon>Magnoliidae</taxon>
        <taxon>Piperales</taxon>
        <taxon>Aristolochiaceae</taxon>
        <taxon>Aristolochia</taxon>
    </lineage>
</organism>
<reference evidence="2 3" key="1">
    <citation type="submission" date="2021-07" db="EMBL/GenBank/DDBJ databases">
        <title>The Aristolochia fimbriata genome: insights into angiosperm evolution, floral development and chemical biosynthesis.</title>
        <authorList>
            <person name="Jiao Y."/>
        </authorList>
    </citation>
    <scope>NUCLEOTIDE SEQUENCE [LARGE SCALE GENOMIC DNA]</scope>
    <source>
        <strain evidence="2">IBCAS-2021</strain>
        <tissue evidence="2">Leaf</tissue>
    </source>
</reference>
<feature type="region of interest" description="Disordered" evidence="1">
    <location>
        <begin position="504"/>
        <end position="560"/>
    </location>
</feature>
<feature type="region of interest" description="Disordered" evidence="1">
    <location>
        <begin position="1141"/>
        <end position="1163"/>
    </location>
</feature>
<proteinExistence type="predicted"/>
<dbReference type="EMBL" id="JAINDJ010000010">
    <property type="protein sequence ID" value="KAG9438819.1"/>
    <property type="molecule type" value="Genomic_DNA"/>
</dbReference>
<feature type="compositionally biased region" description="Basic residues" evidence="1">
    <location>
        <begin position="1262"/>
        <end position="1272"/>
    </location>
</feature>
<feature type="region of interest" description="Disordered" evidence="1">
    <location>
        <begin position="1218"/>
        <end position="1272"/>
    </location>
</feature>
<dbReference type="GO" id="GO:0043457">
    <property type="term" value="P:regulation of cellular respiration"/>
    <property type="evidence" value="ECO:0007669"/>
    <property type="project" value="InterPro"/>
</dbReference>
<feature type="region of interest" description="Disordered" evidence="1">
    <location>
        <begin position="810"/>
        <end position="881"/>
    </location>
</feature>
<feature type="compositionally biased region" description="Low complexity" evidence="1">
    <location>
        <begin position="694"/>
        <end position="709"/>
    </location>
</feature>
<feature type="region of interest" description="Disordered" evidence="1">
    <location>
        <begin position="904"/>
        <end position="989"/>
    </location>
</feature>
<evidence type="ECO:0000313" key="3">
    <source>
        <dbReference type="Proteomes" id="UP000825729"/>
    </source>
</evidence>
<feature type="region of interest" description="Disordered" evidence="1">
    <location>
        <begin position="694"/>
        <end position="719"/>
    </location>
</feature>
<evidence type="ECO:0000256" key="1">
    <source>
        <dbReference type="SAM" id="MobiDB-lite"/>
    </source>
</evidence>
<feature type="region of interest" description="Disordered" evidence="1">
    <location>
        <begin position="58"/>
        <end position="110"/>
    </location>
</feature>
<dbReference type="Proteomes" id="UP000825729">
    <property type="component" value="Unassembled WGS sequence"/>
</dbReference>
<evidence type="ECO:0000313" key="2">
    <source>
        <dbReference type="EMBL" id="KAG9438819.1"/>
    </source>
</evidence>
<protein>
    <submittedName>
        <fullName evidence="2">Uncharacterized protein</fullName>
    </submittedName>
</protein>
<keyword evidence="3" id="KW-1185">Reference proteome</keyword>
<dbReference type="AlphaFoldDB" id="A0AAV7DS27"/>